<accession>A0A3B1AH42</accession>
<reference evidence="1" key="1">
    <citation type="submission" date="2018-06" db="EMBL/GenBank/DDBJ databases">
        <authorList>
            <person name="Zhirakovskaya E."/>
        </authorList>
    </citation>
    <scope>NUCLEOTIDE SEQUENCE</scope>
</reference>
<evidence type="ECO:0008006" key="2">
    <source>
        <dbReference type="Google" id="ProtNLM"/>
    </source>
</evidence>
<gene>
    <name evidence="1" type="ORF">MNBD_GAMMA21-2155</name>
</gene>
<dbReference type="EMBL" id="UOFR01000052">
    <property type="protein sequence ID" value="VAW97619.1"/>
    <property type="molecule type" value="Genomic_DNA"/>
</dbReference>
<name>A0A3B1AH42_9ZZZZ</name>
<dbReference type="PROSITE" id="PS51257">
    <property type="entry name" value="PROKAR_LIPOPROTEIN"/>
    <property type="match status" value="1"/>
</dbReference>
<dbReference type="AlphaFoldDB" id="A0A3B1AH42"/>
<protein>
    <recommendedName>
        <fullName evidence="2">Lipoprotein</fullName>
    </recommendedName>
</protein>
<proteinExistence type="predicted"/>
<sequence>MNRNNHRGIKLVFVLAISILLQSCGGTVFVNASHSRNQVKDKVLPLVAGKSVALENYYTNSKQVTIFEGSNSTRLKGDLQQYTDATLNILKSELTKRDVIVSDTGFKTINLKISDVQATNKPFNKTTSVKLTVSLGNGKSSTITANYQTAGSSAQSLDGAIIAAITQLLKSEFLVGYINQ</sequence>
<organism evidence="1">
    <name type="scientific">hydrothermal vent metagenome</name>
    <dbReference type="NCBI Taxonomy" id="652676"/>
    <lineage>
        <taxon>unclassified sequences</taxon>
        <taxon>metagenomes</taxon>
        <taxon>ecological metagenomes</taxon>
    </lineage>
</organism>
<evidence type="ECO:0000313" key="1">
    <source>
        <dbReference type="EMBL" id="VAW97619.1"/>
    </source>
</evidence>